<sequence>MDVLNRAWLHVCMPTQTVTFSAVPPLNVGYSESRISRIIASRETSVLAKGGGTLTKHPQLPREEWLARRAQILGCAASLIHDAEHRIMLLHTSWTDEWQLPGGGHDEGEDLWQTAVRETYEETGLAMPDEPELLAVDWGLHPEGIPEIFTLFKGPLVDASTIEVTLSDEHDAWRMLTAQEWVPLVHPEQARVLTIANDVLHGGRCPYLREASHLADTRKRTR</sequence>
<dbReference type="SUPFAM" id="SSF55811">
    <property type="entry name" value="Nudix"/>
    <property type="match status" value="1"/>
</dbReference>
<dbReference type="EMBL" id="CP021744">
    <property type="protein sequence ID" value="ARZ65848.1"/>
    <property type="molecule type" value="Genomic_DNA"/>
</dbReference>
<organism evidence="3 4">
    <name type="scientific">Streptomyces albireticuli</name>
    <dbReference type="NCBI Taxonomy" id="1940"/>
    <lineage>
        <taxon>Bacteria</taxon>
        <taxon>Bacillati</taxon>
        <taxon>Actinomycetota</taxon>
        <taxon>Actinomycetes</taxon>
        <taxon>Kitasatosporales</taxon>
        <taxon>Streptomycetaceae</taxon>
        <taxon>Streptomyces</taxon>
    </lineage>
</organism>
<dbReference type="GO" id="GO:0004081">
    <property type="term" value="F:bis(5'-nucleosyl)-tetraphosphatase (asymmetrical) activity"/>
    <property type="evidence" value="ECO:0007669"/>
    <property type="project" value="TreeGrafter"/>
</dbReference>
<dbReference type="GO" id="GO:0006754">
    <property type="term" value="P:ATP biosynthetic process"/>
    <property type="evidence" value="ECO:0007669"/>
    <property type="project" value="TreeGrafter"/>
</dbReference>
<evidence type="ECO:0000256" key="1">
    <source>
        <dbReference type="ARBA" id="ARBA00022801"/>
    </source>
</evidence>
<reference evidence="3 4" key="1">
    <citation type="submission" date="2017-06" db="EMBL/GenBank/DDBJ databases">
        <title>Streptomyces albireticuli Genome sequencing and assembly.</title>
        <authorList>
            <person name="Wang Y."/>
            <person name="Du B."/>
            <person name="Ding Y."/>
            <person name="Liu H."/>
            <person name="Hou Q."/>
            <person name="Liu K."/>
            <person name="Yao L."/>
            <person name="Wang C."/>
        </authorList>
    </citation>
    <scope>NUCLEOTIDE SEQUENCE [LARGE SCALE GENOMIC DNA]</scope>
    <source>
        <strain evidence="3 4">MDJK11</strain>
    </source>
</reference>
<accession>A0A1Z2KUW9</accession>
<dbReference type="InterPro" id="IPR000086">
    <property type="entry name" value="NUDIX_hydrolase_dom"/>
</dbReference>
<dbReference type="Proteomes" id="UP000195755">
    <property type="component" value="Chromosome"/>
</dbReference>
<evidence type="ECO:0000313" key="3">
    <source>
        <dbReference type="EMBL" id="ARZ65848.1"/>
    </source>
</evidence>
<dbReference type="KEGG" id="salj:SMD11_0182"/>
<gene>
    <name evidence="3" type="ORF">SMD11_0182</name>
</gene>
<feature type="domain" description="Nudix hydrolase" evidence="2">
    <location>
        <begin position="44"/>
        <end position="198"/>
    </location>
</feature>
<keyword evidence="1 3" id="KW-0378">Hydrolase</keyword>
<dbReference type="PROSITE" id="PS51462">
    <property type="entry name" value="NUDIX"/>
    <property type="match status" value="1"/>
</dbReference>
<dbReference type="InterPro" id="IPR015797">
    <property type="entry name" value="NUDIX_hydrolase-like_dom_sf"/>
</dbReference>
<dbReference type="Gene3D" id="3.90.79.10">
    <property type="entry name" value="Nucleoside Triphosphate Pyrophosphohydrolase"/>
    <property type="match status" value="1"/>
</dbReference>
<dbReference type="GO" id="GO:0006167">
    <property type="term" value="P:AMP biosynthetic process"/>
    <property type="evidence" value="ECO:0007669"/>
    <property type="project" value="TreeGrafter"/>
</dbReference>
<evidence type="ECO:0000313" key="4">
    <source>
        <dbReference type="Proteomes" id="UP000195755"/>
    </source>
</evidence>
<dbReference type="InterPro" id="IPR020084">
    <property type="entry name" value="NUDIX_hydrolase_CS"/>
</dbReference>
<dbReference type="AlphaFoldDB" id="A0A1Z2KUW9"/>
<dbReference type="PANTHER" id="PTHR21340:SF0">
    <property type="entry name" value="BIS(5'-NUCLEOSYL)-TETRAPHOSPHATASE [ASYMMETRICAL]"/>
    <property type="match status" value="1"/>
</dbReference>
<dbReference type="InterPro" id="IPR051325">
    <property type="entry name" value="Nudix_hydrolase_domain"/>
</dbReference>
<proteinExistence type="predicted"/>
<name>A0A1Z2KUW9_9ACTN</name>
<dbReference type="Pfam" id="PF00293">
    <property type="entry name" value="NUDIX"/>
    <property type="match status" value="1"/>
</dbReference>
<protein>
    <submittedName>
        <fullName evidence="3">NUDIX hydrolase</fullName>
    </submittedName>
</protein>
<dbReference type="PANTHER" id="PTHR21340">
    <property type="entry name" value="DIADENOSINE 5,5-P1,P4-TETRAPHOSPHATE PYROPHOSPHOHYDROLASE MUTT"/>
    <property type="match status" value="1"/>
</dbReference>
<evidence type="ECO:0000259" key="2">
    <source>
        <dbReference type="PROSITE" id="PS51462"/>
    </source>
</evidence>
<dbReference type="PROSITE" id="PS00893">
    <property type="entry name" value="NUDIX_BOX"/>
    <property type="match status" value="1"/>
</dbReference>